<evidence type="ECO:0000313" key="2">
    <source>
        <dbReference type="Proteomes" id="UP001204814"/>
    </source>
</evidence>
<gene>
    <name evidence="1" type="ORF">NE542_02580</name>
</gene>
<evidence type="ECO:0000313" key="1">
    <source>
        <dbReference type="EMBL" id="MCQ5060724.1"/>
    </source>
</evidence>
<dbReference type="EMBL" id="JANGBO010000001">
    <property type="protein sequence ID" value="MCQ5060724.1"/>
    <property type="molecule type" value="Genomic_DNA"/>
</dbReference>
<dbReference type="AlphaFoldDB" id="A0AAP2XLK7"/>
<sequence length="53" mass="6193">MAKLRVIHNMVDTRCGITRKIGEVFEVKDEIRIKELLDAKVVEEVKEKNKPDK</sequence>
<proteinExistence type="predicted"/>
<dbReference type="Proteomes" id="UP001204814">
    <property type="component" value="Unassembled WGS sequence"/>
</dbReference>
<protein>
    <submittedName>
        <fullName evidence="1">Uncharacterized protein</fullName>
    </submittedName>
</protein>
<name>A0AAP2XLK7_9FIRM</name>
<accession>A0AAP2XLK7</accession>
<organism evidence="1 2">
    <name type="scientific">Faecalibacillus intestinalis</name>
    <dbReference type="NCBI Taxonomy" id="1982626"/>
    <lineage>
        <taxon>Bacteria</taxon>
        <taxon>Bacillati</taxon>
        <taxon>Bacillota</taxon>
        <taxon>Erysipelotrichia</taxon>
        <taxon>Erysipelotrichales</taxon>
        <taxon>Coprobacillaceae</taxon>
        <taxon>Faecalibacillus</taxon>
    </lineage>
</organism>
<comment type="caution">
    <text evidence="1">The sequence shown here is derived from an EMBL/GenBank/DDBJ whole genome shotgun (WGS) entry which is preliminary data.</text>
</comment>
<dbReference type="RefSeq" id="WP_158548302.1">
    <property type="nucleotide sequence ID" value="NZ_JAJDKX010000001.1"/>
</dbReference>
<reference evidence="1" key="1">
    <citation type="submission" date="2022-06" db="EMBL/GenBank/DDBJ databases">
        <title>Isolation of gut microbiota from human fecal samples.</title>
        <authorList>
            <person name="Pamer E.G."/>
            <person name="Barat B."/>
            <person name="Waligurski E."/>
            <person name="Medina S."/>
            <person name="Paddock L."/>
            <person name="Mostad J."/>
        </authorList>
    </citation>
    <scope>NUCLEOTIDE SEQUENCE</scope>
    <source>
        <strain evidence="1">DFI.6.24</strain>
    </source>
</reference>